<evidence type="ECO:0000259" key="5">
    <source>
        <dbReference type="PROSITE" id="PS50943"/>
    </source>
</evidence>
<dbReference type="CDD" id="cd00093">
    <property type="entry name" value="HTH_XRE"/>
    <property type="match status" value="1"/>
</dbReference>
<dbReference type="RefSeq" id="WP_102844318.1">
    <property type="nucleotide sequence ID" value="NZ_PDZR01000016.1"/>
</dbReference>
<dbReference type="InterPro" id="IPR026281">
    <property type="entry name" value="HTH_RamB"/>
</dbReference>
<evidence type="ECO:0000313" key="7">
    <source>
        <dbReference type="Proteomes" id="UP000236286"/>
    </source>
</evidence>
<reference evidence="6 7" key="1">
    <citation type="submission" date="2017-10" db="EMBL/GenBank/DDBJ databases">
        <title>Genome announcement of Methylocella silvestris TVC from permafrost.</title>
        <authorList>
            <person name="Wang J."/>
            <person name="Geng K."/>
            <person name="Ul-Haque F."/>
            <person name="Crombie A.T."/>
            <person name="Street L.E."/>
            <person name="Wookey P.A."/>
            <person name="Murrell J.C."/>
            <person name="Pratscher J."/>
        </authorList>
    </citation>
    <scope>NUCLEOTIDE SEQUENCE [LARGE SCALE GENOMIC DNA]</scope>
    <source>
        <strain evidence="6 7">TVC</strain>
    </source>
</reference>
<dbReference type="InterPro" id="IPR001387">
    <property type="entry name" value="Cro/C1-type_HTH"/>
</dbReference>
<accession>A0A2J7TF83</accession>
<keyword evidence="4" id="KW-0804">Transcription</keyword>
<evidence type="ECO:0000256" key="1">
    <source>
        <dbReference type="ARBA" id="ARBA00007227"/>
    </source>
</evidence>
<proteinExistence type="inferred from homology"/>
<dbReference type="PANTHER" id="PTHR46797:SF23">
    <property type="entry name" value="HTH-TYPE TRANSCRIPTIONAL REGULATOR SUTR"/>
    <property type="match status" value="1"/>
</dbReference>
<gene>
    <name evidence="6" type="ORF">CR492_13760</name>
</gene>
<dbReference type="Gene3D" id="1.10.260.40">
    <property type="entry name" value="lambda repressor-like DNA-binding domains"/>
    <property type="match status" value="1"/>
</dbReference>
<dbReference type="InterPro" id="IPR010982">
    <property type="entry name" value="Lambda_DNA-bd_dom_sf"/>
</dbReference>
<feature type="domain" description="HTH cro/C1-type" evidence="5">
    <location>
        <begin position="16"/>
        <end position="70"/>
    </location>
</feature>
<dbReference type="Pfam" id="PF09856">
    <property type="entry name" value="ScfRs"/>
    <property type="match status" value="1"/>
</dbReference>
<comment type="similarity">
    <text evidence="1">Belongs to the short-chain fatty acyl-CoA assimilation regulator (ScfR) family.</text>
</comment>
<protein>
    <submittedName>
        <fullName evidence="6">XRE family transcriptional regulator</fullName>
    </submittedName>
</protein>
<evidence type="ECO:0000256" key="4">
    <source>
        <dbReference type="ARBA" id="ARBA00023163"/>
    </source>
</evidence>
<dbReference type="PROSITE" id="PS50943">
    <property type="entry name" value="HTH_CROC1"/>
    <property type="match status" value="1"/>
</dbReference>
<dbReference type="InterPro" id="IPR050807">
    <property type="entry name" value="TransReg_Diox_bact_type"/>
</dbReference>
<dbReference type="InterPro" id="IPR018653">
    <property type="entry name" value="ScfR_C"/>
</dbReference>
<keyword evidence="2" id="KW-0805">Transcription regulation</keyword>
<comment type="caution">
    <text evidence="6">The sequence shown here is derived from an EMBL/GenBank/DDBJ whole genome shotgun (WGS) entry which is preliminary data.</text>
</comment>
<dbReference type="PIRSF" id="PIRSF019251">
    <property type="entry name" value="Rv0465c"/>
    <property type="match status" value="1"/>
</dbReference>
<dbReference type="OrthoDB" id="1123084at2"/>
<evidence type="ECO:0000256" key="2">
    <source>
        <dbReference type="ARBA" id="ARBA00023015"/>
    </source>
</evidence>
<dbReference type="PANTHER" id="PTHR46797">
    <property type="entry name" value="HTH-TYPE TRANSCRIPTIONAL REGULATOR"/>
    <property type="match status" value="1"/>
</dbReference>
<dbReference type="SUPFAM" id="SSF47413">
    <property type="entry name" value="lambda repressor-like DNA-binding domains"/>
    <property type="match status" value="1"/>
</dbReference>
<dbReference type="Pfam" id="PF06114">
    <property type="entry name" value="Peptidase_M78"/>
    <property type="match status" value="1"/>
</dbReference>
<dbReference type="InterPro" id="IPR010359">
    <property type="entry name" value="IrrE_HExxH"/>
</dbReference>
<dbReference type="GO" id="GO:0005829">
    <property type="term" value="C:cytosol"/>
    <property type="evidence" value="ECO:0007669"/>
    <property type="project" value="TreeGrafter"/>
</dbReference>
<dbReference type="EMBL" id="PDZR01000016">
    <property type="protein sequence ID" value="PNG25430.1"/>
    <property type="molecule type" value="Genomic_DNA"/>
</dbReference>
<name>A0A2J7TF83_METSI</name>
<dbReference type="Proteomes" id="UP000236286">
    <property type="component" value="Unassembled WGS sequence"/>
</dbReference>
<evidence type="ECO:0000313" key="6">
    <source>
        <dbReference type="EMBL" id="PNG25430.1"/>
    </source>
</evidence>
<organism evidence="6 7">
    <name type="scientific">Methylocella silvestris</name>
    <dbReference type="NCBI Taxonomy" id="199596"/>
    <lineage>
        <taxon>Bacteria</taxon>
        <taxon>Pseudomonadati</taxon>
        <taxon>Pseudomonadota</taxon>
        <taxon>Alphaproteobacteria</taxon>
        <taxon>Hyphomicrobiales</taxon>
        <taxon>Beijerinckiaceae</taxon>
        <taxon>Methylocella</taxon>
    </lineage>
</organism>
<keyword evidence="3" id="KW-0238">DNA-binding</keyword>
<dbReference type="GO" id="GO:0003700">
    <property type="term" value="F:DNA-binding transcription factor activity"/>
    <property type="evidence" value="ECO:0007669"/>
    <property type="project" value="TreeGrafter"/>
</dbReference>
<dbReference type="GO" id="GO:0003677">
    <property type="term" value="F:DNA binding"/>
    <property type="evidence" value="ECO:0007669"/>
    <property type="project" value="UniProtKB-KW"/>
</dbReference>
<dbReference type="Pfam" id="PF13560">
    <property type="entry name" value="HTH_31"/>
    <property type="match status" value="1"/>
</dbReference>
<sequence length="479" mass="53556">MGAESAPRKIFAGPRLKRLRRERRLTQARMADELDVSPSYLNLMESNQRPITSPVLTRLTEVYGLDPRDFAEIDGEQSADDIEQILADPLFHDASVPRTQMREAAENAAALVAAMLKLYRAYAAARETSDTVGNADGNRDEPPPGEETIARVGAILQQERNYFFEIDAAAELLVAGLQVDERGLYAALADYLRSRHGVRLRPLQLEAMGGRLRWYDHHRKQLMLSEILDQPGRTFQAAYQVALTEFSPLLDAVAARLTPADEAATRKLLRVTLANYFAAAVMMPYDQFYEAAELTSYDVEVLAARFGASFEQVAHRLTTLSRETARGVPFFMLRIDIAGNVSKRLAPRRFLLAQSGGSCPLWNIHASFTEPNRILTQVVELTDGSQWFSIARATQRPVAAWGAIQPRFAIVLGCELRYARQLVYTRSLDLDAPEPTPIGVGCRQCDRPNCLQRAAPPARRQLVIDELTRNVAPFPFKDI</sequence>
<dbReference type="SMART" id="SM00530">
    <property type="entry name" value="HTH_XRE"/>
    <property type="match status" value="1"/>
</dbReference>
<evidence type="ECO:0000256" key="3">
    <source>
        <dbReference type="ARBA" id="ARBA00023125"/>
    </source>
</evidence>
<dbReference type="AlphaFoldDB" id="A0A2J7TF83"/>